<dbReference type="PANTHER" id="PTHR30006">
    <property type="entry name" value="THIAMINE-BINDING PERIPLASMIC PROTEIN-RELATED"/>
    <property type="match status" value="1"/>
</dbReference>
<dbReference type="SUPFAM" id="SSF53850">
    <property type="entry name" value="Periplasmic binding protein-like II"/>
    <property type="match status" value="1"/>
</dbReference>
<reference evidence="3 4" key="1">
    <citation type="submission" date="2020-08" db="EMBL/GenBank/DDBJ databases">
        <title>Sequencing the genomes of 1000 actinobacteria strains.</title>
        <authorList>
            <person name="Klenk H.-P."/>
        </authorList>
    </citation>
    <scope>NUCLEOTIDE SEQUENCE [LARGE SCALE GENOMIC DNA]</scope>
    <source>
        <strain evidence="3 4">DSM 45298</strain>
    </source>
</reference>
<evidence type="ECO:0000313" key="4">
    <source>
        <dbReference type="Proteomes" id="UP000551501"/>
    </source>
</evidence>
<dbReference type="Proteomes" id="UP000551501">
    <property type="component" value="Unassembled WGS sequence"/>
</dbReference>
<dbReference type="PANTHER" id="PTHR30006:SF2">
    <property type="entry name" value="ABC TRANSPORTER SUBSTRATE-BINDING PROTEIN"/>
    <property type="match status" value="1"/>
</dbReference>
<dbReference type="EMBL" id="JACIFP010000001">
    <property type="protein sequence ID" value="MBB4134247.1"/>
    <property type="molecule type" value="Genomic_DNA"/>
</dbReference>
<dbReference type="RefSeq" id="WP_183369445.1">
    <property type="nucleotide sequence ID" value="NZ_JACIFP010000001.1"/>
</dbReference>
<dbReference type="Pfam" id="PF13531">
    <property type="entry name" value="SBP_bac_11"/>
    <property type="match status" value="1"/>
</dbReference>
<protein>
    <submittedName>
        <fullName evidence="3">Iron(III) transport system substrate-binding protein</fullName>
    </submittedName>
</protein>
<accession>A0A840F3T7</accession>
<name>A0A840F3T7_9ACTN</name>
<sequence>MDSDNEELLMKMNLSKRLSLAAVALATTVGLAACGSDEPAGELATGGWDEVVAAAKNEGTVTIYSSQGATQVDDLAAGFQDKYGVKVEVVRDIDANLLPKIDAELRTGKPAADVLVQSTESAVKKYSEDGVLAEPVAPSLKDIDVMRDDNYFDVDATVITFAWNTDQFHGKLNNYQDLLNKDLKGKIGVPEPTVAAFVDFYLYLEDLYGDDFSAKLAAQDPKIYPGALPAAQALSSGEIAAAAYVEPQADEKKAGAPVDWGFEKEQWSAMFYGSMLKGSAHPNAAQLLTDYMMSAEGQQRIARKAASARPDIPGTVATLDTVHRMDTTKITPEVIADYQAKWNKLFR</sequence>
<gene>
    <name evidence="3" type="ORF">BKA16_000799</name>
</gene>
<proteinExistence type="predicted"/>
<feature type="signal peptide" evidence="2">
    <location>
        <begin position="1"/>
        <end position="32"/>
    </location>
</feature>
<evidence type="ECO:0000256" key="2">
    <source>
        <dbReference type="SAM" id="SignalP"/>
    </source>
</evidence>
<keyword evidence="4" id="KW-1185">Reference proteome</keyword>
<organism evidence="3 4">
    <name type="scientific">Gordonia humi</name>
    <dbReference type="NCBI Taxonomy" id="686429"/>
    <lineage>
        <taxon>Bacteria</taxon>
        <taxon>Bacillati</taxon>
        <taxon>Actinomycetota</taxon>
        <taxon>Actinomycetes</taxon>
        <taxon>Mycobacteriales</taxon>
        <taxon>Gordoniaceae</taxon>
        <taxon>Gordonia</taxon>
    </lineage>
</organism>
<evidence type="ECO:0000313" key="3">
    <source>
        <dbReference type="EMBL" id="MBB4134247.1"/>
    </source>
</evidence>
<feature type="chain" id="PRO_5038778728" evidence="2">
    <location>
        <begin position="33"/>
        <end position="347"/>
    </location>
</feature>
<evidence type="ECO:0000256" key="1">
    <source>
        <dbReference type="ARBA" id="ARBA00022729"/>
    </source>
</evidence>
<dbReference type="AlphaFoldDB" id="A0A840F3T7"/>
<keyword evidence="1 2" id="KW-0732">Signal</keyword>
<dbReference type="Gene3D" id="3.40.190.10">
    <property type="entry name" value="Periplasmic binding protein-like II"/>
    <property type="match status" value="2"/>
</dbReference>
<comment type="caution">
    <text evidence="3">The sequence shown here is derived from an EMBL/GenBank/DDBJ whole genome shotgun (WGS) entry which is preliminary data.</text>
</comment>